<proteinExistence type="predicted"/>
<feature type="region of interest" description="Disordered" evidence="1">
    <location>
        <begin position="104"/>
        <end position="128"/>
    </location>
</feature>
<feature type="region of interest" description="Disordered" evidence="1">
    <location>
        <begin position="151"/>
        <end position="175"/>
    </location>
</feature>
<feature type="transmembrane region" description="Helical" evidence="2">
    <location>
        <begin position="34"/>
        <end position="54"/>
    </location>
</feature>
<accession>A0AB39L241</accession>
<feature type="compositionally biased region" description="Acidic residues" evidence="1">
    <location>
        <begin position="117"/>
        <end position="126"/>
    </location>
</feature>
<keyword evidence="2" id="KW-1133">Transmembrane helix</keyword>
<dbReference type="AlphaFoldDB" id="A0AB39L241"/>
<dbReference type="KEGG" id="spue:AB5L97_17440"/>
<dbReference type="RefSeq" id="WP_369045620.1">
    <property type="nucleotide sequence ID" value="NZ_CP163302.1"/>
</dbReference>
<protein>
    <submittedName>
        <fullName evidence="3">Uncharacterized protein</fullName>
    </submittedName>
</protein>
<evidence type="ECO:0000313" key="3">
    <source>
        <dbReference type="EMBL" id="XDP45026.1"/>
    </source>
</evidence>
<organism evidence="3">
    <name type="scientific">Sinomonas puerhi</name>
    <dbReference type="NCBI Taxonomy" id="3238584"/>
    <lineage>
        <taxon>Bacteria</taxon>
        <taxon>Bacillati</taxon>
        <taxon>Actinomycetota</taxon>
        <taxon>Actinomycetes</taxon>
        <taxon>Micrococcales</taxon>
        <taxon>Micrococcaceae</taxon>
        <taxon>Sinomonas</taxon>
    </lineage>
</organism>
<name>A0AB39L241_9MICC</name>
<reference evidence="3" key="1">
    <citation type="submission" date="2024-07" db="EMBL/GenBank/DDBJ databases">
        <authorList>
            <person name="fu j."/>
        </authorList>
    </citation>
    <scope>NUCLEOTIDE SEQUENCE</scope>
    <source>
        <strain evidence="3">P10A9</strain>
    </source>
</reference>
<evidence type="ECO:0000256" key="2">
    <source>
        <dbReference type="SAM" id="Phobius"/>
    </source>
</evidence>
<sequence length="175" mass="17577">MDDALMVTNLVYFGTLIVGGALIVFLAAATVITLIIAGAGQGVASIVATILRLLRTRPHEEPEMLAEAARTEYTRKAVVAKADAILAARRADAAAASAATAASKAAAASPSQASGSEDAEPDDEEVAIPAAFAATKPAPARAIAVVSPMRTARPAPARSGPHTGTQPALVVGRAS</sequence>
<evidence type="ECO:0000256" key="1">
    <source>
        <dbReference type="SAM" id="MobiDB-lite"/>
    </source>
</evidence>
<gene>
    <name evidence="3" type="ORF">AB5L97_17440</name>
</gene>
<feature type="compositionally biased region" description="Low complexity" evidence="1">
    <location>
        <begin position="104"/>
        <end position="116"/>
    </location>
</feature>
<keyword evidence="2" id="KW-0472">Membrane</keyword>
<feature type="transmembrane region" description="Helical" evidence="2">
    <location>
        <begin position="7"/>
        <end position="28"/>
    </location>
</feature>
<dbReference type="EMBL" id="CP163302">
    <property type="protein sequence ID" value="XDP45026.1"/>
    <property type="molecule type" value="Genomic_DNA"/>
</dbReference>
<keyword evidence="2" id="KW-0812">Transmembrane</keyword>